<feature type="transmembrane region" description="Helical" evidence="1">
    <location>
        <begin position="24"/>
        <end position="43"/>
    </location>
</feature>
<keyword evidence="1" id="KW-0812">Transmembrane</keyword>
<dbReference type="AlphaFoldDB" id="A0A2A2TEI3"/>
<evidence type="ECO:0000313" key="3">
    <source>
        <dbReference type="Proteomes" id="UP000218238"/>
    </source>
</evidence>
<dbReference type="RefSeq" id="WP_095723519.1">
    <property type="nucleotide sequence ID" value="NZ_NTFS01000275.1"/>
</dbReference>
<comment type="caution">
    <text evidence="2">The sequence shown here is derived from an EMBL/GenBank/DDBJ whole genome shotgun (WGS) entry which is preliminary data.</text>
</comment>
<evidence type="ECO:0000313" key="2">
    <source>
        <dbReference type="EMBL" id="PAX52164.1"/>
    </source>
</evidence>
<gene>
    <name evidence="2" type="ORF">CK510_20800</name>
</gene>
<dbReference type="OrthoDB" id="517039at2"/>
<sequence length="74" mass="8373">MLEIAWFATRLFFQGKLLRDPVDFIKKIVFGTVIGLTLFLTIAQAEISLGIAVITSSLVTGMVMPYLFRDFKMK</sequence>
<feature type="transmembrane region" description="Helical" evidence="1">
    <location>
        <begin position="49"/>
        <end position="68"/>
    </location>
</feature>
<dbReference type="Proteomes" id="UP000218238">
    <property type="component" value="Unassembled WGS sequence"/>
</dbReference>
<keyword evidence="1" id="KW-1133">Transmembrane helix</keyword>
<keyword evidence="3" id="KW-1185">Reference proteome</keyword>
<keyword evidence="1" id="KW-0472">Membrane</keyword>
<accession>A0A2A2TEI3</accession>
<dbReference type="EMBL" id="NTFS01000275">
    <property type="protein sequence ID" value="PAX52164.1"/>
    <property type="molecule type" value="Genomic_DNA"/>
</dbReference>
<protein>
    <submittedName>
        <fullName evidence="2">Uncharacterized protein</fullName>
    </submittedName>
</protein>
<evidence type="ECO:0000256" key="1">
    <source>
        <dbReference type="SAM" id="Phobius"/>
    </source>
</evidence>
<proteinExistence type="predicted"/>
<reference evidence="2 3" key="1">
    <citation type="submission" date="2017-08" db="EMBL/GenBank/DDBJ databases">
        <title>Draft genome sequence of filamentous cyanobacterium Calothrix elsteri CCALA 953.</title>
        <authorList>
            <person name="Gagunashvili A.N."/>
            <person name="Elster J."/>
            <person name="Andresson O.S."/>
        </authorList>
    </citation>
    <scope>NUCLEOTIDE SEQUENCE [LARGE SCALE GENOMIC DNA]</scope>
    <source>
        <strain evidence="2 3">CCALA 953</strain>
    </source>
</reference>
<organism evidence="2 3">
    <name type="scientific">Brunnivagina elsteri CCALA 953</name>
    <dbReference type="NCBI Taxonomy" id="987040"/>
    <lineage>
        <taxon>Bacteria</taxon>
        <taxon>Bacillati</taxon>
        <taxon>Cyanobacteriota</taxon>
        <taxon>Cyanophyceae</taxon>
        <taxon>Nostocales</taxon>
        <taxon>Calotrichaceae</taxon>
        <taxon>Brunnivagina</taxon>
    </lineage>
</organism>
<name>A0A2A2TEI3_9CYAN</name>